<dbReference type="Proteomes" id="UP000002945">
    <property type="component" value="Unassembled WGS sequence"/>
</dbReference>
<feature type="transmembrane region" description="Helical" evidence="1">
    <location>
        <begin position="48"/>
        <end position="68"/>
    </location>
</feature>
<dbReference type="STRING" id="391587.KAOT1_04135"/>
<dbReference type="AlphaFoldDB" id="A9ECT6"/>
<reference evidence="2 3" key="1">
    <citation type="journal article" date="2011" name="J. Bacteriol.">
        <title>Genome sequence of the algicidal bacterium Kordia algicida OT-1.</title>
        <authorList>
            <person name="Lee H.S."/>
            <person name="Kang S.G."/>
            <person name="Kwon K.K."/>
            <person name="Lee J.H."/>
            <person name="Kim S.J."/>
        </authorList>
    </citation>
    <scope>NUCLEOTIDE SEQUENCE [LARGE SCALE GENOMIC DNA]</scope>
    <source>
        <strain evidence="2 3">OT-1</strain>
    </source>
</reference>
<evidence type="ECO:0000313" key="2">
    <source>
        <dbReference type="EMBL" id="EDP94310.1"/>
    </source>
</evidence>
<keyword evidence="1" id="KW-0812">Transmembrane</keyword>
<sequence length="78" mass="9578">MGINFNDKTKFKVVFLPVISLSEMKDFFYFFMTILFFWKNAKNCTPRIMLFLFMKFKNLIFRYLCFLTSKRKVKCTKK</sequence>
<keyword evidence="1" id="KW-0472">Membrane</keyword>
<keyword evidence="3" id="KW-1185">Reference proteome</keyword>
<name>A9ECT6_9FLAO</name>
<dbReference type="HOGENOM" id="CLU_2617388_0_0_10"/>
<accession>A9ECT6</accession>
<proteinExistence type="predicted"/>
<organism evidence="2 3">
    <name type="scientific">Kordia algicida OT-1</name>
    <dbReference type="NCBI Taxonomy" id="391587"/>
    <lineage>
        <taxon>Bacteria</taxon>
        <taxon>Pseudomonadati</taxon>
        <taxon>Bacteroidota</taxon>
        <taxon>Flavobacteriia</taxon>
        <taxon>Flavobacteriales</taxon>
        <taxon>Flavobacteriaceae</taxon>
        <taxon>Kordia</taxon>
    </lineage>
</organism>
<dbReference type="EMBL" id="ABIB01000020">
    <property type="protein sequence ID" value="EDP94310.1"/>
    <property type="molecule type" value="Genomic_DNA"/>
</dbReference>
<comment type="caution">
    <text evidence="2">The sequence shown here is derived from an EMBL/GenBank/DDBJ whole genome shotgun (WGS) entry which is preliminary data.</text>
</comment>
<gene>
    <name evidence="2" type="ORF">KAOT1_04135</name>
</gene>
<evidence type="ECO:0000313" key="3">
    <source>
        <dbReference type="Proteomes" id="UP000002945"/>
    </source>
</evidence>
<protein>
    <submittedName>
        <fullName evidence="2">Uncharacterized protein</fullName>
    </submittedName>
</protein>
<keyword evidence="1" id="KW-1133">Transmembrane helix</keyword>
<evidence type="ECO:0000256" key="1">
    <source>
        <dbReference type="SAM" id="Phobius"/>
    </source>
</evidence>
<feature type="transmembrane region" description="Helical" evidence="1">
    <location>
        <begin position="12"/>
        <end position="36"/>
    </location>
</feature>